<dbReference type="RefSeq" id="WP_231448853.1">
    <property type="nucleotide sequence ID" value="NZ_JAJOMB010000026.1"/>
</dbReference>
<evidence type="ECO:0000259" key="1">
    <source>
        <dbReference type="Pfam" id="PF00668"/>
    </source>
</evidence>
<dbReference type="GO" id="GO:0005829">
    <property type="term" value="C:cytosol"/>
    <property type="evidence" value="ECO:0007669"/>
    <property type="project" value="TreeGrafter"/>
</dbReference>
<sequence length="420" mass="47138">MRQIPLGQVSVEPGLAWAWHLLPVGRPITDRILSYNQVRYLRSGGGSSISGTFEVDGPVDLAEMEAAFGNLLQRHPVLRFTPQGEYPQMRLHRVSHGWLGSPDVVHRYLKQQFAELDPVYGPLVGLGALVRERSTTVHLCLDHLVGDVVSVVIAMAELVGTYRQVSPPSFFAYSQEEHQRNEALDERLSVWREFARDKGFFPESPVVLGPSGGDDRNEVVELLSAAECTDFERRCRSAGGGMMSGLLAAMATAQRDEGGPDVYRAFVALNQRGERYAGSLGWFVNVVPIEIPVPRPADLDQHIRTAQAAYRRARSLKEVHYIRAWELLAPSTRFRAVNFFSYLDFRDHQQGDVSNPAIQVNMPGRHGLTLWLYRNEQGLYLHWIYRDTAVARTSTAALARRLREILREPGGRTPTSSVRP</sequence>
<dbReference type="InterPro" id="IPR001242">
    <property type="entry name" value="Condensation_dom"/>
</dbReference>
<dbReference type="SUPFAM" id="SSF52777">
    <property type="entry name" value="CoA-dependent acyltransferases"/>
    <property type="match status" value="2"/>
</dbReference>
<name>A0A9X1NJ78_9ACTN</name>
<dbReference type="Gene3D" id="3.30.559.10">
    <property type="entry name" value="Chloramphenicol acetyltransferase-like domain"/>
    <property type="match status" value="1"/>
</dbReference>
<evidence type="ECO:0000313" key="2">
    <source>
        <dbReference type="EMBL" id="MCD5316022.1"/>
    </source>
</evidence>
<comment type="caution">
    <text evidence="2">The sequence shown here is derived from an EMBL/GenBank/DDBJ whole genome shotgun (WGS) entry which is preliminary data.</text>
</comment>
<feature type="domain" description="Condensation" evidence="1">
    <location>
        <begin position="49"/>
        <end position="406"/>
    </location>
</feature>
<accession>A0A9X1NJ78</accession>
<organism evidence="2 3">
    <name type="scientific">Kineosporia babensis</name>
    <dbReference type="NCBI Taxonomy" id="499548"/>
    <lineage>
        <taxon>Bacteria</taxon>
        <taxon>Bacillati</taxon>
        <taxon>Actinomycetota</taxon>
        <taxon>Actinomycetes</taxon>
        <taxon>Kineosporiales</taxon>
        <taxon>Kineosporiaceae</taxon>
        <taxon>Kineosporia</taxon>
    </lineage>
</organism>
<evidence type="ECO:0000313" key="3">
    <source>
        <dbReference type="Proteomes" id="UP001138997"/>
    </source>
</evidence>
<reference evidence="2" key="1">
    <citation type="submission" date="2021-11" db="EMBL/GenBank/DDBJ databases">
        <title>Streptomyces corallinus and Kineosporia corallina sp. nov., two new coral-derived marine actinobacteria.</title>
        <authorList>
            <person name="Buangrab K."/>
            <person name="Sutthacheep M."/>
            <person name="Yeemin T."/>
            <person name="Harunari E."/>
            <person name="Igarashi Y."/>
            <person name="Sripreechasak P."/>
            <person name="Kanchanasin P."/>
            <person name="Tanasupawat S."/>
            <person name="Phongsopitanun W."/>
        </authorList>
    </citation>
    <scope>NUCLEOTIDE SEQUENCE</scope>
    <source>
        <strain evidence="2">JCM 31032</strain>
    </source>
</reference>
<protein>
    <submittedName>
        <fullName evidence="2">Condensation domain-containing protein</fullName>
    </submittedName>
</protein>
<dbReference type="GO" id="GO:0003824">
    <property type="term" value="F:catalytic activity"/>
    <property type="evidence" value="ECO:0007669"/>
    <property type="project" value="InterPro"/>
</dbReference>
<dbReference type="PANTHER" id="PTHR45527">
    <property type="entry name" value="NONRIBOSOMAL PEPTIDE SYNTHETASE"/>
    <property type="match status" value="1"/>
</dbReference>
<dbReference type="PANTHER" id="PTHR45527:SF14">
    <property type="entry name" value="PLIPASTATIN SYNTHASE SUBUNIT B"/>
    <property type="match status" value="1"/>
</dbReference>
<dbReference type="GO" id="GO:0044550">
    <property type="term" value="P:secondary metabolite biosynthetic process"/>
    <property type="evidence" value="ECO:0007669"/>
    <property type="project" value="TreeGrafter"/>
</dbReference>
<dbReference type="Pfam" id="PF00668">
    <property type="entry name" value="Condensation"/>
    <property type="match status" value="1"/>
</dbReference>
<dbReference type="GO" id="GO:0031177">
    <property type="term" value="F:phosphopantetheine binding"/>
    <property type="evidence" value="ECO:0007669"/>
    <property type="project" value="TreeGrafter"/>
</dbReference>
<dbReference type="GO" id="GO:0043041">
    <property type="term" value="P:amino acid activation for nonribosomal peptide biosynthetic process"/>
    <property type="evidence" value="ECO:0007669"/>
    <property type="project" value="TreeGrafter"/>
</dbReference>
<proteinExistence type="predicted"/>
<dbReference type="InterPro" id="IPR023213">
    <property type="entry name" value="CAT-like_dom_sf"/>
</dbReference>
<dbReference type="AlphaFoldDB" id="A0A9X1NJ78"/>
<gene>
    <name evidence="2" type="ORF">LR394_34520</name>
</gene>
<dbReference type="Gene3D" id="3.30.559.30">
    <property type="entry name" value="Nonribosomal peptide synthetase, condensation domain"/>
    <property type="match status" value="1"/>
</dbReference>
<dbReference type="EMBL" id="JAJOMB010000026">
    <property type="protein sequence ID" value="MCD5316022.1"/>
    <property type="molecule type" value="Genomic_DNA"/>
</dbReference>
<dbReference type="Proteomes" id="UP001138997">
    <property type="component" value="Unassembled WGS sequence"/>
</dbReference>
<keyword evidence="3" id="KW-1185">Reference proteome</keyword>
<dbReference type="GO" id="GO:0008610">
    <property type="term" value="P:lipid biosynthetic process"/>
    <property type="evidence" value="ECO:0007669"/>
    <property type="project" value="UniProtKB-ARBA"/>
</dbReference>